<dbReference type="RefSeq" id="WP_201658721.1">
    <property type="nucleotide sequence ID" value="NZ_JAEQNC010000006.1"/>
</dbReference>
<sequence length="89" mass="10377">MIIDGAVNCTYEIFQATEEEFNLIFPLSSDLIFIEDLMAAKKNKSELDSIFKNIWNRPIDKKNAVGIHGTIFYEQYYKKEFFPNGTWDG</sequence>
<protein>
    <submittedName>
        <fullName evidence="1">Uncharacterized protein</fullName>
    </submittedName>
</protein>
<reference evidence="1" key="1">
    <citation type="submission" date="2021-01" db="EMBL/GenBank/DDBJ databases">
        <title>Rhizobium sp. strain KVB221 16S ribosomal RNA gene Genome sequencing and assembly.</title>
        <authorList>
            <person name="Kang M."/>
        </authorList>
    </citation>
    <scope>NUCLEOTIDE SEQUENCE</scope>
    <source>
        <strain evidence="1">KVB221</strain>
    </source>
</reference>
<keyword evidence="2" id="KW-1185">Reference proteome</keyword>
<dbReference type="AlphaFoldDB" id="A0A936YQP3"/>
<accession>A0A936YQP3</accession>
<proteinExistence type="predicted"/>
<evidence type="ECO:0000313" key="1">
    <source>
        <dbReference type="EMBL" id="MBL0373022.1"/>
    </source>
</evidence>
<name>A0A936YQP3_9HYPH</name>
<evidence type="ECO:0000313" key="2">
    <source>
        <dbReference type="Proteomes" id="UP000633219"/>
    </source>
</evidence>
<organism evidence="1 2">
    <name type="scientific">Rhizobium setariae</name>
    <dbReference type="NCBI Taxonomy" id="2801340"/>
    <lineage>
        <taxon>Bacteria</taxon>
        <taxon>Pseudomonadati</taxon>
        <taxon>Pseudomonadota</taxon>
        <taxon>Alphaproteobacteria</taxon>
        <taxon>Hyphomicrobiales</taxon>
        <taxon>Rhizobiaceae</taxon>
        <taxon>Rhizobium/Agrobacterium group</taxon>
        <taxon>Rhizobium</taxon>
    </lineage>
</organism>
<comment type="caution">
    <text evidence="1">The sequence shown here is derived from an EMBL/GenBank/DDBJ whole genome shotgun (WGS) entry which is preliminary data.</text>
</comment>
<gene>
    <name evidence="1" type="ORF">JJB09_13385</name>
</gene>
<dbReference type="EMBL" id="JAEQNC010000006">
    <property type="protein sequence ID" value="MBL0373022.1"/>
    <property type="molecule type" value="Genomic_DNA"/>
</dbReference>
<dbReference type="Proteomes" id="UP000633219">
    <property type="component" value="Unassembled WGS sequence"/>
</dbReference>